<dbReference type="GO" id="GO:0030976">
    <property type="term" value="F:thiamine pyrophosphate binding"/>
    <property type="evidence" value="ECO:0007669"/>
    <property type="project" value="TreeGrafter"/>
</dbReference>
<dbReference type="GO" id="GO:0030975">
    <property type="term" value="F:thiamine binding"/>
    <property type="evidence" value="ECO:0007669"/>
    <property type="project" value="TreeGrafter"/>
</dbReference>
<protein>
    <submittedName>
        <fullName evidence="3">Extracellular solute-binding protein</fullName>
    </submittedName>
</protein>
<accession>A0A412PDB3</accession>
<organism evidence="3 4">
    <name type="scientific">Solobacterium moorei</name>
    <dbReference type="NCBI Taxonomy" id="102148"/>
    <lineage>
        <taxon>Bacteria</taxon>
        <taxon>Bacillati</taxon>
        <taxon>Bacillota</taxon>
        <taxon>Erysipelotrichia</taxon>
        <taxon>Erysipelotrichales</taxon>
        <taxon>Erysipelotrichaceae</taxon>
        <taxon>Solobacterium</taxon>
    </lineage>
</organism>
<dbReference type="AlphaFoldDB" id="A0A412PDB3"/>
<dbReference type="PANTHER" id="PTHR30006">
    <property type="entry name" value="THIAMINE-BINDING PERIPLASMIC PROTEIN-RELATED"/>
    <property type="match status" value="1"/>
</dbReference>
<dbReference type="Gene3D" id="3.40.190.10">
    <property type="entry name" value="Periplasmic binding protein-like II"/>
    <property type="match status" value="2"/>
</dbReference>
<evidence type="ECO:0000313" key="4">
    <source>
        <dbReference type="Proteomes" id="UP000284731"/>
    </source>
</evidence>
<reference evidence="3 4" key="1">
    <citation type="submission" date="2018-08" db="EMBL/GenBank/DDBJ databases">
        <title>A genome reference for cultivated species of the human gut microbiota.</title>
        <authorList>
            <person name="Zou Y."/>
            <person name="Xue W."/>
            <person name="Luo G."/>
        </authorList>
    </citation>
    <scope>NUCLEOTIDE SEQUENCE [LARGE SCALE GENOMIC DNA]</scope>
    <source>
        <strain evidence="3 4">AF18-46</strain>
    </source>
</reference>
<proteinExistence type="predicted"/>
<dbReference type="GO" id="GO:0030288">
    <property type="term" value="C:outer membrane-bounded periplasmic space"/>
    <property type="evidence" value="ECO:0007669"/>
    <property type="project" value="TreeGrafter"/>
</dbReference>
<dbReference type="PANTHER" id="PTHR30006:SF2">
    <property type="entry name" value="ABC TRANSPORTER SUBSTRATE-BINDING PROTEIN"/>
    <property type="match status" value="1"/>
</dbReference>
<dbReference type="Pfam" id="PF13343">
    <property type="entry name" value="SBP_bac_6"/>
    <property type="match status" value="1"/>
</dbReference>
<dbReference type="Proteomes" id="UP000284731">
    <property type="component" value="Unassembled WGS sequence"/>
</dbReference>
<evidence type="ECO:0000313" key="3">
    <source>
        <dbReference type="EMBL" id="RGT55166.1"/>
    </source>
</evidence>
<feature type="signal peptide" evidence="2">
    <location>
        <begin position="1"/>
        <end position="24"/>
    </location>
</feature>
<evidence type="ECO:0000256" key="1">
    <source>
        <dbReference type="ARBA" id="ARBA00022729"/>
    </source>
</evidence>
<dbReference type="RefSeq" id="WP_118765176.1">
    <property type="nucleotide sequence ID" value="NZ_CABJCF010000003.1"/>
</dbReference>
<dbReference type="PROSITE" id="PS51257">
    <property type="entry name" value="PROKAR_LIPOPROTEIN"/>
    <property type="match status" value="1"/>
</dbReference>
<gene>
    <name evidence="3" type="ORF">DWX20_08450</name>
</gene>
<evidence type="ECO:0000256" key="2">
    <source>
        <dbReference type="SAM" id="SignalP"/>
    </source>
</evidence>
<feature type="chain" id="PRO_5019250821" evidence="2">
    <location>
        <begin position="25"/>
        <end position="330"/>
    </location>
</feature>
<comment type="caution">
    <text evidence="3">The sequence shown here is derived from an EMBL/GenBank/DDBJ whole genome shotgun (WGS) entry which is preliminary data.</text>
</comment>
<dbReference type="GO" id="GO:0015888">
    <property type="term" value="P:thiamine transport"/>
    <property type="evidence" value="ECO:0007669"/>
    <property type="project" value="TreeGrafter"/>
</dbReference>
<keyword evidence="1 2" id="KW-0732">Signal</keyword>
<dbReference type="CDD" id="cd13546">
    <property type="entry name" value="PBP2_BitB"/>
    <property type="match status" value="1"/>
</dbReference>
<sequence>MSKINSKLLAYILSLSLLTGCAHFTKHDTNPISPTNRLIVFTSHKSEVYAPIIKEFELRTGISVEVQAGGTTEMLEKIKNGEEADVMFGGDIQNYTYYNDYIEPYVASESSSLDFRYLEHHDNYTFFSQLPLVFIYNNKLVNNQRAPQKWSDFCDESWKGKISFADPHTSGTSISILNAFMTLNDPTYIDKFYQQLDGHVASGSGDVIREVSTGTRLIGITLEETAKKAMLTDTNITMVYPDYLFVISDGSFLVKNAKNAENAKKFIDFTISKDAQQFLSSTMYRRSVRQDINQLTALTDLADYQNLVPWSNFRQEEILQLWDISTKINK</sequence>
<name>A0A412PDB3_9FIRM</name>
<dbReference type="SUPFAM" id="SSF53850">
    <property type="entry name" value="Periplasmic binding protein-like II"/>
    <property type="match status" value="1"/>
</dbReference>
<dbReference type="EMBL" id="QRWX01000003">
    <property type="protein sequence ID" value="RGT55166.1"/>
    <property type="molecule type" value="Genomic_DNA"/>
</dbReference>